<dbReference type="AlphaFoldDB" id="A0AAV9ELR1"/>
<dbReference type="Proteomes" id="UP001180020">
    <property type="component" value="Unassembled WGS sequence"/>
</dbReference>
<organism evidence="1 2">
    <name type="scientific">Acorus calamus</name>
    <name type="common">Sweet flag</name>
    <dbReference type="NCBI Taxonomy" id="4465"/>
    <lineage>
        <taxon>Eukaryota</taxon>
        <taxon>Viridiplantae</taxon>
        <taxon>Streptophyta</taxon>
        <taxon>Embryophyta</taxon>
        <taxon>Tracheophyta</taxon>
        <taxon>Spermatophyta</taxon>
        <taxon>Magnoliopsida</taxon>
        <taxon>Liliopsida</taxon>
        <taxon>Acoraceae</taxon>
        <taxon>Acorus</taxon>
    </lineage>
</organism>
<keyword evidence="1" id="KW-0675">Receptor</keyword>
<dbReference type="PANTHER" id="PTHR48008">
    <property type="entry name" value="LEUCINE-RICH REPEAT RECEPTOR-LIKE PROTEIN KINASE IMK3-RELATED"/>
    <property type="match status" value="1"/>
</dbReference>
<dbReference type="EMBL" id="JAUJYO010000006">
    <property type="protein sequence ID" value="KAK1314202.1"/>
    <property type="molecule type" value="Genomic_DNA"/>
</dbReference>
<dbReference type="Gene3D" id="1.10.510.10">
    <property type="entry name" value="Transferase(Phosphotransferase) domain 1"/>
    <property type="match status" value="1"/>
</dbReference>
<proteinExistence type="predicted"/>
<evidence type="ECO:0000313" key="2">
    <source>
        <dbReference type="Proteomes" id="UP001180020"/>
    </source>
</evidence>
<reference evidence="1" key="2">
    <citation type="submission" date="2023-06" db="EMBL/GenBank/DDBJ databases">
        <authorList>
            <person name="Ma L."/>
            <person name="Liu K.-W."/>
            <person name="Li Z."/>
            <person name="Hsiao Y.-Y."/>
            <person name="Qi Y."/>
            <person name="Fu T."/>
            <person name="Tang G."/>
            <person name="Zhang D."/>
            <person name="Sun W.-H."/>
            <person name="Liu D.-K."/>
            <person name="Li Y."/>
            <person name="Chen G.-Z."/>
            <person name="Liu X.-D."/>
            <person name="Liao X.-Y."/>
            <person name="Jiang Y.-T."/>
            <person name="Yu X."/>
            <person name="Hao Y."/>
            <person name="Huang J."/>
            <person name="Zhao X.-W."/>
            <person name="Ke S."/>
            <person name="Chen Y.-Y."/>
            <person name="Wu W.-L."/>
            <person name="Hsu J.-L."/>
            <person name="Lin Y.-F."/>
            <person name="Huang M.-D."/>
            <person name="Li C.-Y."/>
            <person name="Huang L."/>
            <person name="Wang Z.-W."/>
            <person name="Zhao X."/>
            <person name="Zhong W.-Y."/>
            <person name="Peng D.-H."/>
            <person name="Ahmad S."/>
            <person name="Lan S."/>
            <person name="Zhang J.-S."/>
            <person name="Tsai W.-C."/>
            <person name="Van De Peer Y."/>
            <person name="Liu Z.-J."/>
        </authorList>
    </citation>
    <scope>NUCLEOTIDE SEQUENCE</scope>
    <source>
        <strain evidence="1">CP</strain>
        <tissue evidence="1">Leaves</tissue>
    </source>
</reference>
<gene>
    <name evidence="1" type="ORF">QJS10_CPA06g01298</name>
</gene>
<reference evidence="1" key="1">
    <citation type="journal article" date="2023" name="Nat. Commun.">
        <title>Diploid and tetraploid genomes of Acorus and the evolution of monocots.</title>
        <authorList>
            <person name="Ma L."/>
            <person name="Liu K.W."/>
            <person name="Li Z."/>
            <person name="Hsiao Y.Y."/>
            <person name="Qi Y."/>
            <person name="Fu T."/>
            <person name="Tang G.D."/>
            <person name="Zhang D."/>
            <person name="Sun W.H."/>
            <person name="Liu D.K."/>
            <person name="Li Y."/>
            <person name="Chen G.Z."/>
            <person name="Liu X.D."/>
            <person name="Liao X.Y."/>
            <person name="Jiang Y.T."/>
            <person name="Yu X."/>
            <person name="Hao Y."/>
            <person name="Huang J."/>
            <person name="Zhao X.W."/>
            <person name="Ke S."/>
            <person name="Chen Y.Y."/>
            <person name="Wu W.L."/>
            <person name="Hsu J.L."/>
            <person name="Lin Y.F."/>
            <person name="Huang M.D."/>
            <person name="Li C.Y."/>
            <person name="Huang L."/>
            <person name="Wang Z.W."/>
            <person name="Zhao X."/>
            <person name="Zhong W.Y."/>
            <person name="Peng D.H."/>
            <person name="Ahmad S."/>
            <person name="Lan S."/>
            <person name="Zhang J.S."/>
            <person name="Tsai W.C."/>
            <person name="Van de Peer Y."/>
            <person name="Liu Z.J."/>
        </authorList>
    </citation>
    <scope>NUCLEOTIDE SEQUENCE</scope>
    <source>
        <strain evidence="1">CP</strain>
    </source>
</reference>
<keyword evidence="1" id="KW-0808">Transferase</keyword>
<name>A0AAV9ELR1_ACOCL</name>
<comment type="caution">
    <text evidence="1">The sequence shown here is derived from an EMBL/GenBank/DDBJ whole genome shotgun (WGS) entry which is preliminary data.</text>
</comment>
<accession>A0AAV9ELR1</accession>
<keyword evidence="1" id="KW-0418">Kinase</keyword>
<sequence length="145" mass="16369">MWTKSSGFSFGKGRTILLPHQLWEELRTAIEQNSLMKEYGVSGNASILGDGYSFRTSLLLTFTGRKPIDAMFDNGSSIREWVKEGFPDSILQIIDSKLLREGDVERARPNDDDGNDDERLVWGIGYGKLAYIMTCAVRVPNAWIF</sequence>
<protein>
    <submittedName>
        <fullName evidence="1">Leucine-rich repeat receptor-like serine/threonine-protein kinase</fullName>
    </submittedName>
</protein>
<keyword evidence="2" id="KW-1185">Reference proteome</keyword>
<dbReference type="GO" id="GO:0016301">
    <property type="term" value="F:kinase activity"/>
    <property type="evidence" value="ECO:0007669"/>
    <property type="project" value="UniProtKB-KW"/>
</dbReference>
<dbReference type="InterPro" id="IPR052451">
    <property type="entry name" value="Ser/Thr_kinase-like"/>
</dbReference>
<dbReference type="PANTHER" id="PTHR48008:SF14">
    <property type="entry name" value="PROTEIN KINASE DOMAIN-CONTAINING PROTEIN"/>
    <property type="match status" value="1"/>
</dbReference>
<evidence type="ECO:0000313" key="1">
    <source>
        <dbReference type="EMBL" id="KAK1314202.1"/>
    </source>
</evidence>